<proteinExistence type="predicted"/>
<gene>
    <name evidence="2" type="ORF">DFP72DRAFT_882451</name>
</gene>
<dbReference type="EMBL" id="JACGCI010000012">
    <property type="protein sequence ID" value="KAF6760528.1"/>
    <property type="molecule type" value="Genomic_DNA"/>
</dbReference>
<organism evidence="2 3">
    <name type="scientific">Ephemerocybe angulata</name>
    <dbReference type="NCBI Taxonomy" id="980116"/>
    <lineage>
        <taxon>Eukaryota</taxon>
        <taxon>Fungi</taxon>
        <taxon>Dikarya</taxon>
        <taxon>Basidiomycota</taxon>
        <taxon>Agaricomycotina</taxon>
        <taxon>Agaricomycetes</taxon>
        <taxon>Agaricomycetidae</taxon>
        <taxon>Agaricales</taxon>
        <taxon>Agaricineae</taxon>
        <taxon>Psathyrellaceae</taxon>
        <taxon>Ephemerocybe</taxon>
    </lineage>
</organism>
<evidence type="ECO:0000313" key="2">
    <source>
        <dbReference type="EMBL" id="KAF6760528.1"/>
    </source>
</evidence>
<comment type="caution">
    <text evidence="2">The sequence shown here is derived from an EMBL/GenBank/DDBJ whole genome shotgun (WGS) entry which is preliminary data.</text>
</comment>
<evidence type="ECO:0000256" key="1">
    <source>
        <dbReference type="SAM" id="MobiDB-lite"/>
    </source>
</evidence>
<feature type="region of interest" description="Disordered" evidence="1">
    <location>
        <begin position="178"/>
        <end position="230"/>
    </location>
</feature>
<dbReference type="AlphaFoldDB" id="A0A8H6I7V8"/>
<accession>A0A8H6I7V8</accession>
<sequence>MGDHHYYKRNYNNNNYDNDLLDITVAIRYRGLKATQYFSKLDKDSIEILRQDLIALKIPHPKAESIYLTSHGCVEFFWTGIEPHKILHKNLLQKLRPTDFIAQENLQNLLNDLSITTASFREVPSTGTSAPVVPEYTKKRPFPHNTHTQPPFKKFQSSTARSTPPVEIAEVEKFLGSITAFQPPPPHPPPPEPRLGRPVVKNEPVEATMPPPPPPSGSGGGGGGGPGTAVQSLLRELHDTQKHVNVAQGRRDRCIEAIKRLEPDTPIPLMPAEKELADLKADLAWTKQELAIARKLSEETTRTLEDIRREAKEPFIVPALLDAFLTISSLAQRTK</sequence>
<feature type="compositionally biased region" description="Gly residues" evidence="1">
    <location>
        <begin position="217"/>
        <end position="227"/>
    </location>
</feature>
<dbReference type="OrthoDB" id="3070390at2759"/>
<feature type="compositionally biased region" description="Polar residues" evidence="1">
    <location>
        <begin position="145"/>
        <end position="162"/>
    </location>
</feature>
<feature type="compositionally biased region" description="Pro residues" evidence="1">
    <location>
        <begin position="182"/>
        <end position="193"/>
    </location>
</feature>
<feature type="region of interest" description="Disordered" evidence="1">
    <location>
        <begin position="141"/>
        <end position="164"/>
    </location>
</feature>
<keyword evidence="3" id="KW-1185">Reference proteome</keyword>
<protein>
    <submittedName>
        <fullName evidence="2">Uncharacterized protein</fullName>
    </submittedName>
</protein>
<evidence type="ECO:0000313" key="3">
    <source>
        <dbReference type="Proteomes" id="UP000521943"/>
    </source>
</evidence>
<name>A0A8H6I7V8_9AGAR</name>
<dbReference type="Proteomes" id="UP000521943">
    <property type="component" value="Unassembled WGS sequence"/>
</dbReference>
<reference evidence="2 3" key="1">
    <citation type="submission" date="2020-07" db="EMBL/GenBank/DDBJ databases">
        <title>Comparative genomics of pyrophilous fungi reveals a link between fire events and developmental genes.</title>
        <authorList>
            <consortium name="DOE Joint Genome Institute"/>
            <person name="Steindorff A.S."/>
            <person name="Carver A."/>
            <person name="Calhoun S."/>
            <person name="Stillman K."/>
            <person name="Liu H."/>
            <person name="Lipzen A."/>
            <person name="Pangilinan J."/>
            <person name="Labutti K."/>
            <person name="Bruns T.D."/>
            <person name="Grigoriev I.V."/>
        </authorList>
    </citation>
    <scope>NUCLEOTIDE SEQUENCE [LARGE SCALE GENOMIC DNA]</scope>
    <source>
        <strain evidence="2 3">CBS 144469</strain>
    </source>
</reference>